<feature type="coiled-coil region" evidence="1">
    <location>
        <begin position="95"/>
        <end position="147"/>
    </location>
</feature>
<evidence type="ECO:0000256" key="1">
    <source>
        <dbReference type="SAM" id="Coils"/>
    </source>
</evidence>
<organism evidence="2 3">
    <name type="scientific">Mycena belliarum</name>
    <dbReference type="NCBI Taxonomy" id="1033014"/>
    <lineage>
        <taxon>Eukaryota</taxon>
        <taxon>Fungi</taxon>
        <taxon>Dikarya</taxon>
        <taxon>Basidiomycota</taxon>
        <taxon>Agaricomycotina</taxon>
        <taxon>Agaricomycetes</taxon>
        <taxon>Agaricomycetidae</taxon>
        <taxon>Agaricales</taxon>
        <taxon>Marasmiineae</taxon>
        <taxon>Mycenaceae</taxon>
        <taxon>Mycena</taxon>
    </lineage>
</organism>
<dbReference type="EMBL" id="JARJCN010000083">
    <property type="protein sequence ID" value="KAJ7076288.1"/>
    <property type="molecule type" value="Genomic_DNA"/>
</dbReference>
<evidence type="ECO:0000313" key="2">
    <source>
        <dbReference type="EMBL" id="KAJ7076288.1"/>
    </source>
</evidence>
<gene>
    <name evidence="2" type="ORF">B0H15DRAFT_805723</name>
</gene>
<comment type="caution">
    <text evidence="2">The sequence shown here is derived from an EMBL/GenBank/DDBJ whole genome shotgun (WGS) entry which is preliminary data.</text>
</comment>
<accession>A0AAD6XI57</accession>
<dbReference type="AlphaFoldDB" id="A0AAD6XI57"/>
<sequence>MAPKSTPRMTIAQRDSIVSIGKAARATRYDDILEQRAFLDEKVENLDSYSPFMREICDTLVLSEVAYHLKQSYHQTAGINGGVIAGRYPVLVDFIARMKAEKERVKSGILLLEQQHRVGLDDVRTAKDAQEAEIATAREAARASKEAKKALKKPKKTKRATVEDGDDDVSILDDGEVAQALLNESDDIMLIDTSETKMCLKCLTPLCQEVQPTILSLQAASKLDLINYCL</sequence>
<dbReference type="Proteomes" id="UP001222325">
    <property type="component" value="Unassembled WGS sequence"/>
</dbReference>
<protein>
    <submittedName>
        <fullName evidence="2">Uncharacterized protein</fullName>
    </submittedName>
</protein>
<keyword evidence="1" id="KW-0175">Coiled coil</keyword>
<reference evidence="2" key="1">
    <citation type="submission" date="2023-03" db="EMBL/GenBank/DDBJ databases">
        <title>Massive genome expansion in bonnet fungi (Mycena s.s.) driven by repeated elements and novel gene families across ecological guilds.</title>
        <authorList>
            <consortium name="Lawrence Berkeley National Laboratory"/>
            <person name="Harder C.B."/>
            <person name="Miyauchi S."/>
            <person name="Viragh M."/>
            <person name="Kuo A."/>
            <person name="Thoen E."/>
            <person name="Andreopoulos B."/>
            <person name="Lu D."/>
            <person name="Skrede I."/>
            <person name="Drula E."/>
            <person name="Henrissat B."/>
            <person name="Morin E."/>
            <person name="Kohler A."/>
            <person name="Barry K."/>
            <person name="LaButti K."/>
            <person name="Morin E."/>
            <person name="Salamov A."/>
            <person name="Lipzen A."/>
            <person name="Mereny Z."/>
            <person name="Hegedus B."/>
            <person name="Baldrian P."/>
            <person name="Stursova M."/>
            <person name="Weitz H."/>
            <person name="Taylor A."/>
            <person name="Grigoriev I.V."/>
            <person name="Nagy L.G."/>
            <person name="Martin F."/>
            <person name="Kauserud H."/>
        </authorList>
    </citation>
    <scope>NUCLEOTIDE SEQUENCE</scope>
    <source>
        <strain evidence="2">CBHHK173m</strain>
    </source>
</reference>
<name>A0AAD6XI57_9AGAR</name>
<evidence type="ECO:0000313" key="3">
    <source>
        <dbReference type="Proteomes" id="UP001222325"/>
    </source>
</evidence>
<proteinExistence type="predicted"/>
<keyword evidence="3" id="KW-1185">Reference proteome</keyword>